<keyword evidence="4 6" id="KW-0472">Membrane</keyword>
<evidence type="ECO:0000256" key="3">
    <source>
        <dbReference type="ARBA" id="ARBA00022989"/>
    </source>
</evidence>
<proteinExistence type="predicted"/>
<evidence type="ECO:0000256" key="4">
    <source>
        <dbReference type="ARBA" id="ARBA00023136"/>
    </source>
</evidence>
<name>A0AAV9GFG0_9PEZI</name>
<keyword evidence="3 6" id="KW-1133">Transmembrane helix</keyword>
<feature type="compositionally biased region" description="Basic and acidic residues" evidence="5">
    <location>
        <begin position="323"/>
        <end position="335"/>
    </location>
</feature>
<feature type="compositionally biased region" description="Low complexity" evidence="5">
    <location>
        <begin position="349"/>
        <end position="370"/>
    </location>
</feature>
<comment type="caution">
    <text evidence="7">The sequence shown here is derived from an EMBL/GenBank/DDBJ whole genome shotgun (WGS) entry which is preliminary data.</text>
</comment>
<dbReference type="AlphaFoldDB" id="A0AAV9GFG0"/>
<feature type="compositionally biased region" description="Polar residues" evidence="5">
    <location>
        <begin position="424"/>
        <end position="435"/>
    </location>
</feature>
<dbReference type="GO" id="GO:0005794">
    <property type="term" value="C:Golgi apparatus"/>
    <property type="evidence" value="ECO:0007669"/>
    <property type="project" value="TreeGrafter"/>
</dbReference>
<feature type="region of interest" description="Disordered" evidence="5">
    <location>
        <begin position="287"/>
        <end position="551"/>
    </location>
</feature>
<feature type="region of interest" description="Disordered" evidence="5">
    <location>
        <begin position="219"/>
        <end position="245"/>
    </location>
</feature>
<evidence type="ECO:0000256" key="6">
    <source>
        <dbReference type="SAM" id="Phobius"/>
    </source>
</evidence>
<evidence type="ECO:0000256" key="2">
    <source>
        <dbReference type="ARBA" id="ARBA00022692"/>
    </source>
</evidence>
<feature type="compositionally biased region" description="Basic and acidic residues" evidence="5">
    <location>
        <begin position="373"/>
        <end position="383"/>
    </location>
</feature>
<keyword evidence="8" id="KW-1185">Reference proteome</keyword>
<gene>
    <name evidence="7" type="ORF">QBC34DRAFT_427292</name>
</gene>
<evidence type="ECO:0000313" key="8">
    <source>
        <dbReference type="Proteomes" id="UP001321760"/>
    </source>
</evidence>
<keyword evidence="2 6" id="KW-0812">Transmembrane</keyword>
<sequence>MARIQIPIDVLTSRLNLGDRFSGLRSGSLSTRFANLRPLSEFFDVKRLSKPRDFAEMQSRVNYNLGHFSSNYAVVFVMLCIYALLTNFALLFTIIFVTVGMWVIGKLDGRDLEIGQHRFTTSQLYTGLYVIAIPVGLYSSPWRTVLWLIGANGVVIIGHAALMDKPIDEAFSGEARIVEELDSDDSDAQGVGLASTAGNRIVSDPLRFTGIDLGDRDGGTVRSRRALEGGDRGSDDSDSDDGEDLVRLPLQDREDALYESAMARIRRAQEKGKTDVRLSKEELEAFERRRRRDEEEERRKRREQRIAVPLSQFDLGPRKKRNSIREDSPPRRHSPEPIAAQQPPMGYFPPSSSRSLRPPVATSSSSSTSSRVAAERERIERGDSPFTYSYVNPTDHSMSSTRHASDPATARPLSRTALRADTASPPSRQDVSQGSIDVFQYMTGGDSAPYHSGDRRRSGTISAKDTDSDSDYVPPGEKRLSSSGSGTRGRLREEYAAAEGRTRHEPERRSTRDRTPPPPSSSKKSSAVQSPIRRKSVVSGSSSLKSKRKVK</sequence>
<dbReference type="GO" id="GO:0016020">
    <property type="term" value="C:membrane"/>
    <property type="evidence" value="ECO:0007669"/>
    <property type="project" value="UniProtKB-SubCell"/>
</dbReference>
<evidence type="ECO:0000313" key="7">
    <source>
        <dbReference type="EMBL" id="KAK4447544.1"/>
    </source>
</evidence>
<feature type="transmembrane region" description="Helical" evidence="6">
    <location>
        <begin position="72"/>
        <end position="104"/>
    </location>
</feature>
<reference evidence="7" key="1">
    <citation type="journal article" date="2023" name="Mol. Phylogenet. Evol.">
        <title>Genome-scale phylogeny and comparative genomics of the fungal order Sordariales.</title>
        <authorList>
            <person name="Hensen N."/>
            <person name="Bonometti L."/>
            <person name="Westerberg I."/>
            <person name="Brannstrom I.O."/>
            <person name="Guillou S."/>
            <person name="Cros-Aarteil S."/>
            <person name="Calhoun S."/>
            <person name="Haridas S."/>
            <person name="Kuo A."/>
            <person name="Mondo S."/>
            <person name="Pangilinan J."/>
            <person name="Riley R."/>
            <person name="LaButti K."/>
            <person name="Andreopoulos B."/>
            <person name="Lipzen A."/>
            <person name="Chen C."/>
            <person name="Yan M."/>
            <person name="Daum C."/>
            <person name="Ng V."/>
            <person name="Clum A."/>
            <person name="Steindorff A."/>
            <person name="Ohm R.A."/>
            <person name="Martin F."/>
            <person name="Silar P."/>
            <person name="Natvig D.O."/>
            <person name="Lalanne C."/>
            <person name="Gautier V."/>
            <person name="Ament-Velasquez S.L."/>
            <person name="Kruys A."/>
            <person name="Hutchinson M.I."/>
            <person name="Powell A.J."/>
            <person name="Barry K."/>
            <person name="Miller A.N."/>
            <person name="Grigoriev I.V."/>
            <person name="Debuchy R."/>
            <person name="Gladieux P."/>
            <person name="Hiltunen Thoren M."/>
            <person name="Johannesson H."/>
        </authorList>
    </citation>
    <scope>NUCLEOTIDE SEQUENCE</scope>
    <source>
        <strain evidence="7">PSN243</strain>
    </source>
</reference>
<comment type="subcellular location">
    <subcellularLocation>
        <location evidence="1">Membrane</location>
        <topology evidence="1">Multi-pass membrane protein</topology>
    </subcellularLocation>
</comment>
<protein>
    <submittedName>
        <fullName evidence="7">PRA1 family protein-domain-containing protein</fullName>
    </submittedName>
</protein>
<reference evidence="7" key="2">
    <citation type="submission" date="2023-05" db="EMBL/GenBank/DDBJ databases">
        <authorList>
            <consortium name="Lawrence Berkeley National Laboratory"/>
            <person name="Steindorff A."/>
            <person name="Hensen N."/>
            <person name="Bonometti L."/>
            <person name="Westerberg I."/>
            <person name="Brannstrom I.O."/>
            <person name="Guillou S."/>
            <person name="Cros-Aarteil S."/>
            <person name="Calhoun S."/>
            <person name="Haridas S."/>
            <person name="Kuo A."/>
            <person name="Mondo S."/>
            <person name="Pangilinan J."/>
            <person name="Riley R."/>
            <person name="Labutti K."/>
            <person name="Andreopoulos B."/>
            <person name="Lipzen A."/>
            <person name="Chen C."/>
            <person name="Yanf M."/>
            <person name="Daum C."/>
            <person name="Ng V."/>
            <person name="Clum A."/>
            <person name="Ohm R."/>
            <person name="Martin F."/>
            <person name="Silar P."/>
            <person name="Natvig D."/>
            <person name="Lalanne C."/>
            <person name="Gautier V."/>
            <person name="Ament-Velasquez S.L."/>
            <person name="Kruys A."/>
            <person name="Hutchinson M.I."/>
            <person name="Powell A.J."/>
            <person name="Barry K."/>
            <person name="Miller A.N."/>
            <person name="Grigoriev I.V."/>
            <person name="Debuchy R."/>
            <person name="Gladieux P."/>
            <person name="Thoren M.H."/>
            <person name="Johannesson H."/>
        </authorList>
    </citation>
    <scope>NUCLEOTIDE SEQUENCE</scope>
    <source>
        <strain evidence="7">PSN243</strain>
    </source>
</reference>
<feature type="compositionally biased region" description="Basic and acidic residues" evidence="5">
    <location>
        <begin position="490"/>
        <end position="515"/>
    </location>
</feature>
<dbReference type="InterPro" id="IPR004895">
    <property type="entry name" value="Prenylated_rab_accept_PRA1"/>
</dbReference>
<dbReference type="EMBL" id="MU865949">
    <property type="protein sequence ID" value="KAK4447544.1"/>
    <property type="molecule type" value="Genomic_DNA"/>
</dbReference>
<feature type="transmembrane region" description="Helical" evidence="6">
    <location>
        <begin position="124"/>
        <end position="139"/>
    </location>
</feature>
<dbReference type="PANTHER" id="PTHR19317">
    <property type="entry name" value="PRENYLATED RAB ACCEPTOR 1-RELATED"/>
    <property type="match status" value="1"/>
</dbReference>
<feature type="compositionally biased region" description="Polar residues" evidence="5">
    <location>
        <begin position="386"/>
        <end position="402"/>
    </location>
</feature>
<dbReference type="Pfam" id="PF03208">
    <property type="entry name" value="PRA1"/>
    <property type="match status" value="1"/>
</dbReference>
<dbReference type="PANTHER" id="PTHR19317:SF0">
    <property type="entry name" value="PRENYLATED RAB ACCEPTOR PROTEIN 1"/>
    <property type="match status" value="1"/>
</dbReference>
<dbReference type="Proteomes" id="UP001321760">
    <property type="component" value="Unassembled WGS sequence"/>
</dbReference>
<feature type="transmembrane region" description="Helical" evidence="6">
    <location>
        <begin position="145"/>
        <end position="162"/>
    </location>
</feature>
<evidence type="ECO:0000256" key="1">
    <source>
        <dbReference type="ARBA" id="ARBA00004141"/>
    </source>
</evidence>
<organism evidence="7 8">
    <name type="scientific">Podospora aff. communis PSN243</name>
    <dbReference type="NCBI Taxonomy" id="3040156"/>
    <lineage>
        <taxon>Eukaryota</taxon>
        <taxon>Fungi</taxon>
        <taxon>Dikarya</taxon>
        <taxon>Ascomycota</taxon>
        <taxon>Pezizomycotina</taxon>
        <taxon>Sordariomycetes</taxon>
        <taxon>Sordariomycetidae</taxon>
        <taxon>Sordariales</taxon>
        <taxon>Podosporaceae</taxon>
        <taxon>Podospora</taxon>
    </lineage>
</organism>
<accession>A0AAV9GFG0</accession>
<evidence type="ECO:0000256" key="5">
    <source>
        <dbReference type="SAM" id="MobiDB-lite"/>
    </source>
</evidence>
<feature type="compositionally biased region" description="Basic and acidic residues" evidence="5">
    <location>
        <begin position="219"/>
        <end position="235"/>
    </location>
</feature>